<protein>
    <recommendedName>
        <fullName evidence="4">DUF1360 domain-containing protein</fullName>
    </recommendedName>
</protein>
<evidence type="ECO:0000313" key="2">
    <source>
        <dbReference type="EMBL" id="GEJ57485.1"/>
    </source>
</evidence>
<organism evidence="2 3">
    <name type="scientific">Anaeromyxobacter diazotrophicus</name>
    <dbReference type="NCBI Taxonomy" id="2590199"/>
    <lineage>
        <taxon>Bacteria</taxon>
        <taxon>Pseudomonadati</taxon>
        <taxon>Myxococcota</taxon>
        <taxon>Myxococcia</taxon>
        <taxon>Myxococcales</taxon>
        <taxon>Cystobacterineae</taxon>
        <taxon>Anaeromyxobacteraceae</taxon>
        <taxon>Anaeromyxobacter</taxon>
    </lineage>
</organism>
<accession>A0A7I9VM54</accession>
<evidence type="ECO:0000313" key="3">
    <source>
        <dbReference type="Proteomes" id="UP000503640"/>
    </source>
</evidence>
<name>A0A7I9VM54_9BACT</name>
<evidence type="ECO:0000256" key="1">
    <source>
        <dbReference type="SAM" id="Phobius"/>
    </source>
</evidence>
<dbReference type="AlphaFoldDB" id="A0A7I9VM54"/>
<reference evidence="3" key="1">
    <citation type="journal article" date="2020" name="Appl. Environ. Microbiol.">
        <title>Diazotrophic Anaeromyxobacter Isolates from Soils.</title>
        <authorList>
            <person name="Masuda Y."/>
            <person name="Yamanaka H."/>
            <person name="Xu Z.X."/>
            <person name="Shiratori Y."/>
            <person name="Aono T."/>
            <person name="Amachi S."/>
            <person name="Senoo K."/>
            <person name="Itoh H."/>
        </authorList>
    </citation>
    <scope>NUCLEOTIDE SEQUENCE [LARGE SCALE GENOMIC DNA]</scope>
    <source>
        <strain evidence="3">R267</strain>
    </source>
</reference>
<feature type="transmembrane region" description="Helical" evidence="1">
    <location>
        <begin position="82"/>
        <end position="106"/>
    </location>
</feature>
<gene>
    <name evidence="2" type="ORF">AMYX_22260</name>
</gene>
<dbReference type="EMBL" id="BJTG01000005">
    <property type="protein sequence ID" value="GEJ57485.1"/>
    <property type="molecule type" value="Genomic_DNA"/>
</dbReference>
<keyword evidence="1" id="KW-0812">Transmembrane</keyword>
<keyword evidence="1" id="KW-0472">Membrane</keyword>
<keyword evidence="3" id="KW-1185">Reference proteome</keyword>
<sequence>MTRPGLLHLLAVSAVVMGLAQTIAKERIFQPLRERLGGKETWLGYLVSCPYCLSHYLAFALVPLTGAYYLDATPRLGALAPVATWFLSSILVVTVAAFLRVAFWFVDETQGLVRRRQRTEDEETQVRRVERRKLEREVVKLQGEQDGRHRTH</sequence>
<dbReference type="RefSeq" id="WP_235969584.1">
    <property type="nucleotide sequence ID" value="NZ_BJTG01000005.1"/>
</dbReference>
<keyword evidence="1" id="KW-1133">Transmembrane helix</keyword>
<feature type="transmembrane region" description="Helical" evidence="1">
    <location>
        <begin position="6"/>
        <end position="24"/>
    </location>
</feature>
<dbReference type="Proteomes" id="UP000503640">
    <property type="component" value="Unassembled WGS sequence"/>
</dbReference>
<evidence type="ECO:0008006" key="4">
    <source>
        <dbReference type="Google" id="ProtNLM"/>
    </source>
</evidence>
<feature type="transmembrane region" description="Helical" evidence="1">
    <location>
        <begin position="45"/>
        <end position="70"/>
    </location>
</feature>
<proteinExistence type="predicted"/>
<comment type="caution">
    <text evidence="2">The sequence shown here is derived from an EMBL/GenBank/DDBJ whole genome shotgun (WGS) entry which is preliminary data.</text>
</comment>